<dbReference type="AlphaFoldDB" id="A0A0S3F3W3"/>
<gene>
    <name evidence="9" type="ORF">ATN00_03595</name>
</gene>
<dbReference type="RefSeq" id="WP_062068368.1">
    <property type="nucleotide sequence ID" value="NZ_CP013264.1"/>
</dbReference>
<dbReference type="OrthoDB" id="19849at2"/>
<dbReference type="EMBL" id="CP013264">
    <property type="protein sequence ID" value="ALR22355.1"/>
    <property type="molecule type" value="Genomic_DNA"/>
</dbReference>
<dbReference type="Proteomes" id="UP000056968">
    <property type="component" value="Chromosome"/>
</dbReference>
<proteinExistence type="inferred from homology"/>
<evidence type="ECO:0000313" key="10">
    <source>
        <dbReference type="Proteomes" id="UP000056968"/>
    </source>
</evidence>
<name>A0A0S3F3W3_9SPHN</name>
<sequence>MFRNHRALTMMLFSSVFALPVPAFAGGFYLQEQSPKETGRALSGGAAAADDPSIVYFNPAAMTNLPGIQTSVGGVALMASAHQTNRGSSRTVPGLPVSVPVTGPSGGNPFDKVIPIPSFYATAQVTDRLWLGLGVNAPFGLKLDYDDGFFGRYDSLYTNLKTYNIQPSLAYKLNDNFSVGGGVDVQYVKVTLTNALPQLSPLLADGEARVKGDDWTVGWNAGLFYTNGDTHVGVHYRSGIQHHLQGTQTVSGLQGLLAGSNGEVSAAAPLDLPDIVTVSMMHKLTPRIRAMITARWYNWSVFKGIAITSPAGTNVKELHYKDSYSVGVGGEYDVSPALTLRAGTMFDRTPTNPQYLTTRVPDGDRVWLTGGATWNISPAFALNLSYAHTFVEKANIIRPDISYQGTPAAITATTLSQTSGNADQLAASFTARF</sequence>
<organism evidence="9 10">
    <name type="scientific">Sphingobium baderi</name>
    <dbReference type="NCBI Taxonomy" id="1332080"/>
    <lineage>
        <taxon>Bacteria</taxon>
        <taxon>Pseudomonadati</taxon>
        <taxon>Pseudomonadota</taxon>
        <taxon>Alphaproteobacteria</taxon>
        <taxon>Sphingomonadales</taxon>
        <taxon>Sphingomonadaceae</taxon>
        <taxon>Sphingobium</taxon>
    </lineage>
</organism>
<comment type="subcellular location">
    <subcellularLocation>
        <location evidence="1">Cell outer membrane</location>
        <topology evidence="1">Multi-pass membrane protein</topology>
    </subcellularLocation>
</comment>
<evidence type="ECO:0000256" key="1">
    <source>
        <dbReference type="ARBA" id="ARBA00004571"/>
    </source>
</evidence>
<accession>A0A0S3F3W3</accession>
<evidence type="ECO:0000313" key="9">
    <source>
        <dbReference type="EMBL" id="ALR22355.1"/>
    </source>
</evidence>
<dbReference type="PANTHER" id="PTHR35093">
    <property type="entry name" value="OUTER MEMBRANE PROTEIN NMB0088-RELATED"/>
    <property type="match status" value="1"/>
</dbReference>
<feature type="signal peptide" evidence="8">
    <location>
        <begin position="1"/>
        <end position="25"/>
    </location>
</feature>
<evidence type="ECO:0000256" key="2">
    <source>
        <dbReference type="ARBA" id="ARBA00008163"/>
    </source>
</evidence>
<evidence type="ECO:0000256" key="4">
    <source>
        <dbReference type="ARBA" id="ARBA00022692"/>
    </source>
</evidence>
<keyword evidence="3" id="KW-1134">Transmembrane beta strand</keyword>
<evidence type="ECO:0000256" key="6">
    <source>
        <dbReference type="ARBA" id="ARBA00023136"/>
    </source>
</evidence>
<keyword evidence="4" id="KW-0812">Transmembrane</keyword>
<dbReference type="InterPro" id="IPR005017">
    <property type="entry name" value="OMPP1/FadL/TodX"/>
</dbReference>
<evidence type="ECO:0000256" key="7">
    <source>
        <dbReference type="ARBA" id="ARBA00023237"/>
    </source>
</evidence>
<dbReference type="PANTHER" id="PTHR35093:SF8">
    <property type="entry name" value="OUTER MEMBRANE PROTEIN NMB0088-RELATED"/>
    <property type="match status" value="1"/>
</dbReference>
<dbReference type="Gene3D" id="2.40.160.60">
    <property type="entry name" value="Outer membrane protein transport protein (OMPP1/FadL/TodX)"/>
    <property type="match status" value="1"/>
</dbReference>
<evidence type="ECO:0000256" key="3">
    <source>
        <dbReference type="ARBA" id="ARBA00022452"/>
    </source>
</evidence>
<dbReference type="SUPFAM" id="SSF56935">
    <property type="entry name" value="Porins"/>
    <property type="match status" value="1"/>
</dbReference>
<keyword evidence="10" id="KW-1185">Reference proteome</keyword>
<dbReference type="GO" id="GO:0015483">
    <property type="term" value="F:long-chain fatty acid transporting porin activity"/>
    <property type="evidence" value="ECO:0007669"/>
    <property type="project" value="TreeGrafter"/>
</dbReference>
<evidence type="ECO:0000256" key="8">
    <source>
        <dbReference type="SAM" id="SignalP"/>
    </source>
</evidence>
<feature type="chain" id="PRO_5006611988" evidence="8">
    <location>
        <begin position="26"/>
        <end position="433"/>
    </location>
</feature>
<dbReference type="KEGG" id="sbd:ATN00_03595"/>
<dbReference type="Pfam" id="PF03349">
    <property type="entry name" value="Toluene_X"/>
    <property type="match status" value="1"/>
</dbReference>
<dbReference type="GO" id="GO:0009279">
    <property type="term" value="C:cell outer membrane"/>
    <property type="evidence" value="ECO:0007669"/>
    <property type="project" value="UniProtKB-SubCell"/>
</dbReference>
<dbReference type="STRING" id="1332080.ATN00_03595"/>
<keyword evidence="7" id="KW-0998">Cell outer membrane</keyword>
<evidence type="ECO:0000256" key="5">
    <source>
        <dbReference type="ARBA" id="ARBA00022729"/>
    </source>
</evidence>
<reference evidence="9 10" key="1">
    <citation type="submission" date="2015-11" db="EMBL/GenBank/DDBJ databases">
        <title>A Two-component Flavoprotein Monooxygenase System MeaXY Responsible for para-Hydroxylation of 2-Methyl-6-ethylaniline and 2,6-Diethylaniline in Sphingobium baderi DE-13.</title>
        <authorList>
            <person name="Cheng M."/>
            <person name="Meng Q."/>
            <person name="Yang Y."/>
            <person name="Chu C."/>
            <person name="Yan X."/>
            <person name="He J."/>
            <person name="Li S."/>
        </authorList>
    </citation>
    <scope>NUCLEOTIDE SEQUENCE [LARGE SCALE GENOMIC DNA]</scope>
    <source>
        <strain evidence="9 10">DE-13</strain>
    </source>
</reference>
<comment type="similarity">
    <text evidence="2">Belongs to the OmpP1/FadL family.</text>
</comment>
<keyword evidence="6" id="KW-0472">Membrane</keyword>
<protein>
    <submittedName>
        <fullName evidence="9">Long-chain fatty acid transporter</fullName>
    </submittedName>
</protein>
<keyword evidence="5 8" id="KW-0732">Signal</keyword>